<dbReference type="EMBL" id="JAERQG010000002">
    <property type="protein sequence ID" value="MBL0765691.1"/>
    <property type="molecule type" value="Genomic_DNA"/>
</dbReference>
<dbReference type="AlphaFoldDB" id="A0A937AFC2"/>
<name>A0A937AFC2_9BACT</name>
<comment type="caution">
    <text evidence="2">The sequence shown here is derived from an EMBL/GenBank/DDBJ whole genome shotgun (WGS) entry which is preliminary data.</text>
</comment>
<accession>A0A937AFC2</accession>
<proteinExistence type="predicted"/>
<keyword evidence="3" id="KW-1185">Reference proteome</keyword>
<reference evidence="2" key="1">
    <citation type="submission" date="2021-01" db="EMBL/GenBank/DDBJ databases">
        <title>Marivirga sp. nov., isolated from intertidal surface sediments.</title>
        <authorList>
            <person name="Zhang M."/>
        </authorList>
    </citation>
    <scope>NUCLEOTIDE SEQUENCE</scope>
    <source>
        <strain evidence="2">SM1354</strain>
    </source>
</reference>
<organism evidence="2 3">
    <name type="scientific">Marivirga atlantica</name>
    <dbReference type="NCBI Taxonomy" id="1548457"/>
    <lineage>
        <taxon>Bacteria</taxon>
        <taxon>Pseudomonadati</taxon>
        <taxon>Bacteroidota</taxon>
        <taxon>Cytophagia</taxon>
        <taxon>Cytophagales</taxon>
        <taxon>Marivirgaceae</taxon>
        <taxon>Marivirga</taxon>
    </lineage>
</organism>
<evidence type="ECO:0000256" key="1">
    <source>
        <dbReference type="SAM" id="Coils"/>
    </source>
</evidence>
<feature type="coiled-coil region" evidence="1">
    <location>
        <begin position="6"/>
        <end position="44"/>
    </location>
</feature>
<protein>
    <submittedName>
        <fullName evidence="2">Uncharacterized protein</fullName>
    </submittedName>
</protein>
<gene>
    <name evidence="2" type="ORF">JKP34_10545</name>
</gene>
<evidence type="ECO:0000313" key="2">
    <source>
        <dbReference type="EMBL" id="MBL0765691.1"/>
    </source>
</evidence>
<dbReference type="RefSeq" id="WP_201920809.1">
    <property type="nucleotide sequence ID" value="NZ_JAERQG010000002.1"/>
</dbReference>
<dbReference type="Proteomes" id="UP000642920">
    <property type="component" value="Unassembled WGS sequence"/>
</dbReference>
<keyword evidence="1" id="KW-0175">Coiled coil</keyword>
<evidence type="ECO:0000313" key="3">
    <source>
        <dbReference type="Proteomes" id="UP000642920"/>
    </source>
</evidence>
<dbReference type="Gene3D" id="1.20.5.1700">
    <property type="match status" value="1"/>
</dbReference>
<sequence>MAEKTVEELKKELALAKKEISHLKEKYDSDIVDMQKEIKYLKEQLMAQQGMLNNAITYATKLESDFKGLKKEIDSGNFESIH</sequence>